<organism evidence="2 3">
    <name type="scientific">Pseudoduganella armeniaca</name>
    <dbReference type="NCBI Taxonomy" id="2072590"/>
    <lineage>
        <taxon>Bacteria</taxon>
        <taxon>Pseudomonadati</taxon>
        <taxon>Pseudomonadota</taxon>
        <taxon>Betaproteobacteria</taxon>
        <taxon>Burkholderiales</taxon>
        <taxon>Oxalobacteraceae</taxon>
        <taxon>Telluria group</taxon>
        <taxon>Pseudoduganella</taxon>
    </lineage>
</organism>
<gene>
    <name evidence="2" type="ORF">C9I28_09110</name>
</gene>
<dbReference type="RefSeq" id="WP_107141223.1">
    <property type="nucleotide sequence ID" value="NZ_CP028324.1"/>
</dbReference>
<accession>A0A2R4C8G5</accession>
<keyword evidence="3" id="KW-1185">Reference proteome</keyword>
<feature type="transmembrane region" description="Helical" evidence="1">
    <location>
        <begin position="44"/>
        <end position="71"/>
    </location>
</feature>
<dbReference type="EMBL" id="CP028324">
    <property type="protein sequence ID" value="AVR95871.1"/>
    <property type="molecule type" value="Genomic_DNA"/>
</dbReference>
<dbReference type="AlphaFoldDB" id="A0A2R4C8G5"/>
<keyword evidence="1" id="KW-1133">Transmembrane helix</keyword>
<keyword evidence="1" id="KW-0472">Membrane</keyword>
<dbReference type="KEGG" id="masz:C9I28_09110"/>
<evidence type="ECO:0000256" key="1">
    <source>
        <dbReference type="SAM" id="Phobius"/>
    </source>
</evidence>
<sequence>MTESIPTDRGIAWCAFWLLVGLIPLGIAWSVMDARPPGPARLGAGLIFLACYAPVLLIDLICIAALGHALWKSRVRTPVRARWTIAAALLQLVLPIAYLYSV</sequence>
<evidence type="ECO:0000313" key="2">
    <source>
        <dbReference type="EMBL" id="AVR95871.1"/>
    </source>
</evidence>
<dbReference type="Proteomes" id="UP000240505">
    <property type="component" value="Chromosome"/>
</dbReference>
<name>A0A2R4C8G5_9BURK</name>
<dbReference type="OrthoDB" id="9992380at2"/>
<feature type="transmembrane region" description="Helical" evidence="1">
    <location>
        <begin position="83"/>
        <end position="101"/>
    </location>
</feature>
<proteinExistence type="predicted"/>
<reference evidence="2 3" key="1">
    <citation type="submission" date="2018-03" db="EMBL/GenBank/DDBJ databases">
        <title>Massilia armeniaca sp. nov., isolated from desert soil.</title>
        <authorList>
            <person name="Huang H."/>
            <person name="Ren M."/>
        </authorList>
    </citation>
    <scope>NUCLEOTIDE SEQUENCE [LARGE SCALE GENOMIC DNA]</scope>
    <source>
        <strain evidence="2 3">ZMN-3</strain>
    </source>
</reference>
<evidence type="ECO:0000313" key="3">
    <source>
        <dbReference type="Proteomes" id="UP000240505"/>
    </source>
</evidence>
<protein>
    <submittedName>
        <fullName evidence="2">Uncharacterized protein</fullName>
    </submittedName>
</protein>
<feature type="transmembrane region" description="Helical" evidence="1">
    <location>
        <begin position="12"/>
        <end position="32"/>
    </location>
</feature>
<keyword evidence="1" id="KW-0812">Transmembrane</keyword>